<proteinExistence type="predicted"/>
<reference evidence="1" key="1">
    <citation type="journal article" date="2014" name="Int. J. Syst. Evol. Microbiol.">
        <title>Complete genome of a new Firmicutes species belonging to the dominant human colonic microbiota ('Ruminococcus bicirculans') reveals two chromosomes and a selective capacity to utilize plant glucans.</title>
        <authorList>
            <consortium name="NISC Comparative Sequencing Program"/>
            <person name="Wegmann U."/>
            <person name="Louis P."/>
            <person name="Goesmann A."/>
            <person name="Henrissat B."/>
            <person name="Duncan S.H."/>
            <person name="Flint H.J."/>
        </authorList>
    </citation>
    <scope>NUCLEOTIDE SEQUENCE</scope>
    <source>
        <strain evidence="1">CECT 7703</strain>
    </source>
</reference>
<name>A0ABT8AZ49_9NEIS</name>
<comment type="caution">
    <text evidence="1">The sequence shown here is derived from an EMBL/GenBank/DDBJ whole genome shotgun (WGS) entry which is preliminary data.</text>
</comment>
<dbReference type="Proteomes" id="UP001180081">
    <property type="component" value="Unassembled WGS sequence"/>
</dbReference>
<protein>
    <submittedName>
        <fullName evidence="1">Uncharacterized protein</fullName>
    </submittedName>
</protein>
<evidence type="ECO:0000313" key="1">
    <source>
        <dbReference type="EMBL" id="MDN3575252.1"/>
    </source>
</evidence>
<dbReference type="EMBL" id="JAUFPU010000001">
    <property type="protein sequence ID" value="MDN3575252.1"/>
    <property type="molecule type" value="Genomic_DNA"/>
</dbReference>
<reference evidence="1" key="2">
    <citation type="submission" date="2023-06" db="EMBL/GenBank/DDBJ databases">
        <authorList>
            <person name="Lucena T."/>
            <person name="Sun Q."/>
        </authorList>
    </citation>
    <scope>NUCLEOTIDE SEQUENCE</scope>
    <source>
        <strain evidence="1">CECT 7703</strain>
    </source>
</reference>
<keyword evidence="2" id="KW-1185">Reference proteome</keyword>
<evidence type="ECO:0000313" key="2">
    <source>
        <dbReference type="Proteomes" id="UP001180081"/>
    </source>
</evidence>
<sequence length="137" mass="15981">MSNFNYSLDDVCTKMLGNADMTIDLSCFPRVQLYFTVSGKVDARYWRVRFTLRTVLYFQAYSEEANQPGDLFLVLGVNVEQKPVQPDEMELRAQLASDDELVWRLTLHGDITLQIVSRELEWQVSELSPQEYEARYN</sequence>
<organism evidence="1 2">
    <name type="scientific">Chitinimonas viridis</name>
    <dbReference type="NCBI Taxonomy" id="664880"/>
    <lineage>
        <taxon>Bacteria</taxon>
        <taxon>Pseudomonadati</taxon>
        <taxon>Pseudomonadota</taxon>
        <taxon>Betaproteobacteria</taxon>
        <taxon>Neisseriales</taxon>
        <taxon>Chitinibacteraceae</taxon>
        <taxon>Chitinimonas</taxon>
    </lineage>
</organism>
<accession>A0ABT8AZ49</accession>
<dbReference type="RefSeq" id="WP_290330934.1">
    <property type="nucleotide sequence ID" value="NZ_JAUFPU010000001.1"/>
</dbReference>
<gene>
    <name evidence="1" type="ORF">QWZ03_00495</name>
</gene>